<evidence type="ECO:0000313" key="6">
    <source>
        <dbReference type="Proteomes" id="UP001162483"/>
    </source>
</evidence>
<keyword evidence="2" id="KW-0677">Repeat</keyword>
<reference evidence="5" key="1">
    <citation type="submission" date="2023-05" db="EMBL/GenBank/DDBJ databases">
        <authorList>
            <person name="Stuckert A."/>
        </authorList>
    </citation>
    <scope>NUCLEOTIDE SEQUENCE</scope>
</reference>
<dbReference type="InterPro" id="IPR038081">
    <property type="entry name" value="CalX-like_sf"/>
</dbReference>
<dbReference type="EMBL" id="CATNWA010014499">
    <property type="protein sequence ID" value="CAI9572521.1"/>
    <property type="molecule type" value="Genomic_DNA"/>
</dbReference>
<proteinExistence type="predicted"/>
<evidence type="ECO:0000313" key="5">
    <source>
        <dbReference type="EMBL" id="CAI9572521.1"/>
    </source>
</evidence>
<comment type="caution">
    <text evidence="5">The sequence shown here is derived from an EMBL/GenBank/DDBJ whole genome shotgun (WGS) entry which is preliminary data.</text>
</comment>
<evidence type="ECO:0000259" key="4">
    <source>
        <dbReference type="SMART" id="SM00237"/>
    </source>
</evidence>
<evidence type="ECO:0000256" key="2">
    <source>
        <dbReference type="ARBA" id="ARBA00022737"/>
    </source>
</evidence>
<organism evidence="5 6">
    <name type="scientific">Staurois parvus</name>
    <dbReference type="NCBI Taxonomy" id="386267"/>
    <lineage>
        <taxon>Eukaryota</taxon>
        <taxon>Metazoa</taxon>
        <taxon>Chordata</taxon>
        <taxon>Craniata</taxon>
        <taxon>Vertebrata</taxon>
        <taxon>Euteleostomi</taxon>
        <taxon>Amphibia</taxon>
        <taxon>Batrachia</taxon>
        <taxon>Anura</taxon>
        <taxon>Neobatrachia</taxon>
        <taxon>Ranoidea</taxon>
        <taxon>Ranidae</taxon>
        <taxon>Staurois</taxon>
    </lineage>
</organism>
<keyword evidence="1" id="KW-0732">Signal</keyword>
<protein>
    <recommendedName>
        <fullName evidence="4">Calx-beta domain-containing protein</fullName>
    </recommendedName>
</protein>
<dbReference type="InterPro" id="IPR026919">
    <property type="entry name" value="ADGRV1"/>
</dbReference>
<dbReference type="InterPro" id="IPR003644">
    <property type="entry name" value="Calx_beta"/>
</dbReference>
<dbReference type="Pfam" id="PF03160">
    <property type="entry name" value="Calx-beta"/>
    <property type="match status" value="2"/>
</dbReference>
<name>A0ABN9DMW6_9NEOB</name>
<gene>
    <name evidence="5" type="ORF">SPARVUS_LOCUS7457053</name>
</gene>
<dbReference type="SMART" id="SM00237">
    <property type="entry name" value="Calx_beta"/>
    <property type="match status" value="1"/>
</dbReference>
<dbReference type="SUPFAM" id="SSF141072">
    <property type="entry name" value="CalX-like"/>
    <property type="match status" value="2"/>
</dbReference>
<keyword evidence="6" id="KW-1185">Reference proteome</keyword>
<feature type="domain" description="Calx-beta" evidence="4">
    <location>
        <begin position="49"/>
        <end position="149"/>
    </location>
</feature>
<dbReference type="PANTHER" id="PTHR46682">
    <property type="entry name" value="ADHESION G-PROTEIN COUPLED RECEPTOR V1"/>
    <property type="match status" value="1"/>
</dbReference>
<evidence type="ECO:0000256" key="3">
    <source>
        <dbReference type="ARBA" id="ARBA00022837"/>
    </source>
</evidence>
<evidence type="ECO:0000256" key="1">
    <source>
        <dbReference type="ARBA" id="ARBA00022729"/>
    </source>
</evidence>
<feature type="non-terminal residue" evidence="5">
    <location>
        <position position="242"/>
    </location>
</feature>
<sequence>MVTLRDRQSAAVIIIQAVDDNVPEEKSFYELYLSKISEGGIINESTRLANVTMASSDLPYGLFQFSQTLLQISEESQWVNTTISRIGGRYGDVQLKYQTKNGSALSGLDYTITSGELLFRPNETMKVLSIEIKNDVLPEGPEDFFAIITEVKLVGRSYDHTIRENGLQIDQPPLIGNNSVVRIIILPNDNAEGVIEFDPQFTVIQVEEDVGVMLIPVLRTRGTYGYVTADLIFHSISATAGI</sequence>
<keyword evidence="3" id="KW-0106">Calcium</keyword>
<dbReference type="PANTHER" id="PTHR46682:SF1">
    <property type="entry name" value="ADHESION G-PROTEIN COUPLED RECEPTOR V1"/>
    <property type="match status" value="1"/>
</dbReference>
<accession>A0ABN9DMW6</accession>
<dbReference type="Proteomes" id="UP001162483">
    <property type="component" value="Unassembled WGS sequence"/>
</dbReference>
<dbReference type="Gene3D" id="2.60.40.2030">
    <property type="match status" value="2"/>
</dbReference>